<gene>
    <name evidence="1" type="ORF">DCCM_0805</name>
</gene>
<keyword evidence="2" id="KW-1185">Reference proteome</keyword>
<accession>A0A2L2X8R6</accession>
<dbReference type="Proteomes" id="UP000239549">
    <property type="component" value="Unassembled WGS sequence"/>
</dbReference>
<evidence type="ECO:0000313" key="2">
    <source>
        <dbReference type="Proteomes" id="UP000239549"/>
    </source>
</evidence>
<dbReference type="EMBL" id="BFAV01000045">
    <property type="protein sequence ID" value="GBF32609.1"/>
    <property type="molecule type" value="Genomic_DNA"/>
</dbReference>
<name>A0A2L2X8R6_9FIRM</name>
<evidence type="ECO:0000313" key="1">
    <source>
        <dbReference type="EMBL" id="GBF32609.1"/>
    </source>
</evidence>
<sequence length="45" mass="5375">MALYQYDKFLIFPFLRKGWNFNKQPRLLGPGLFIFAYSVDCLQQS</sequence>
<dbReference type="AlphaFoldDB" id="A0A2L2X8R6"/>
<proteinExistence type="predicted"/>
<organism evidence="1 2">
    <name type="scientific">Desulfocucumis palustris</name>
    <dbReference type="NCBI Taxonomy" id="1898651"/>
    <lineage>
        <taxon>Bacteria</taxon>
        <taxon>Bacillati</taxon>
        <taxon>Bacillota</taxon>
        <taxon>Clostridia</taxon>
        <taxon>Eubacteriales</taxon>
        <taxon>Desulfocucumaceae</taxon>
        <taxon>Desulfocucumis</taxon>
    </lineage>
</organism>
<protein>
    <submittedName>
        <fullName evidence="1">Uncharacterized protein</fullName>
    </submittedName>
</protein>
<comment type="caution">
    <text evidence="1">The sequence shown here is derived from an EMBL/GenBank/DDBJ whole genome shotgun (WGS) entry which is preliminary data.</text>
</comment>
<reference evidence="2" key="1">
    <citation type="submission" date="2018-02" db="EMBL/GenBank/DDBJ databases">
        <title>Genome sequence of Desulfocucumis palustris strain NAW-5.</title>
        <authorList>
            <person name="Watanabe M."/>
            <person name="Kojima H."/>
            <person name="Fukui M."/>
        </authorList>
    </citation>
    <scope>NUCLEOTIDE SEQUENCE [LARGE SCALE GENOMIC DNA]</scope>
    <source>
        <strain evidence="2">NAW-5</strain>
    </source>
</reference>